<evidence type="ECO:0000256" key="1">
    <source>
        <dbReference type="SAM" id="MobiDB-lite"/>
    </source>
</evidence>
<feature type="compositionally biased region" description="Basic and acidic residues" evidence="1">
    <location>
        <begin position="128"/>
        <end position="141"/>
    </location>
</feature>
<dbReference type="PANTHER" id="PTHR28654:SF1">
    <property type="entry name" value="AXIN INTERACTOR, DORSALIZATION-ASSOCIATED PROTEIN"/>
    <property type="match status" value="1"/>
</dbReference>
<dbReference type="STRING" id="307972.A0A2G8LS05"/>
<dbReference type="EMBL" id="MRZV01000001">
    <property type="protein sequence ID" value="PIK63043.1"/>
    <property type="molecule type" value="Genomic_DNA"/>
</dbReference>
<feature type="region of interest" description="Disordered" evidence="1">
    <location>
        <begin position="121"/>
        <end position="141"/>
    </location>
</feature>
<dbReference type="InterPro" id="IPR011990">
    <property type="entry name" value="TPR-like_helical_dom_sf"/>
</dbReference>
<dbReference type="Gene3D" id="1.25.40.10">
    <property type="entry name" value="Tetratricopeptide repeat domain"/>
    <property type="match status" value="1"/>
</dbReference>
<dbReference type="Proteomes" id="UP000230750">
    <property type="component" value="Unassembled WGS sequence"/>
</dbReference>
<accession>A0A2G8LS05</accession>
<proteinExistence type="predicted"/>
<dbReference type="GO" id="GO:0016020">
    <property type="term" value="C:membrane"/>
    <property type="evidence" value="ECO:0007669"/>
    <property type="project" value="TreeGrafter"/>
</dbReference>
<dbReference type="SUPFAM" id="SSF48452">
    <property type="entry name" value="TPR-like"/>
    <property type="match status" value="1"/>
</dbReference>
<dbReference type="AlphaFoldDB" id="A0A2G8LS05"/>
<gene>
    <name evidence="2" type="ORF">BSL78_00050</name>
</gene>
<name>A0A2G8LS05_STIJA</name>
<keyword evidence="3" id="KW-1185">Reference proteome</keyword>
<dbReference type="GO" id="GO:0035091">
    <property type="term" value="F:phosphatidylinositol binding"/>
    <property type="evidence" value="ECO:0007669"/>
    <property type="project" value="TreeGrafter"/>
</dbReference>
<evidence type="ECO:0000313" key="2">
    <source>
        <dbReference type="EMBL" id="PIK63043.1"/>
    </source>
</evidence>
<evidence type="ECO:0000313" key="3">
    <source>
        <dbReference type="Proteomes" id="UP000230750"/>
    </source>
</evidence>
<organism evidence="2 3">
    <name type="scientific">Stichopus japonicus</name>
    <name type="common">Sea cucumber</name>
    <dbReference type="NCBI Taxonomy" id="307972"/>
    <lineage>
        <taxon>Eukaryota</taxon>
        <taxon>Metazoa</taxon>
        <taxon>Echinodermata</taxon>
        <taxon>Eleutherozoa</taxon>
        <taxon>Echinozoa</taxon>
        <taxon>Holothuroidea</taxon>
        <taxon>Aspidochirotacea</taxon>
        <taxon>Aspidochirotida</taxon>
        <taxon>Stichopodidae</taxon>
        <taxon>Apostichopus</taxon>
    </lineage>
</organism>
<protein>
    <submittedName>
        <fullName evidence="2">Putative UPF0661 TPR repeat-containing protein C16D10.01c isoform X2</fullName>
    </submittedName>
</protein>
<dbReference type="GO" id="GO:0048264">
    <property type="term" value="P:determination of ventral identity"/>
    <property type="evidence" value="ECO:0007669"/>
    <property type="project" value="TreeGrafter"/>
</dbReference>
<sequence length="141" mass="16177">MYLGQLSEGLEAVKQYEKGVHIMEEERDKHNKMQEDQASGGDCPVSNIEISQAYTSIAEIYLTDACFEDNAEQRCKECLDRAVEENVRNAEAHQLMASYWLSKENKENAKASIETSLSLWVKEEEDEETKKPREEAEANIR</sequence>
<dbReference type="PANTHER" id="PTHR28654">
    <property type="entry name" value="AXIN INTERACTOR, DORSALIZATION-ASSOCIATED PROTEIN"/>
    <property type="match status" value="1"/>
</dbReference>
<dbReference type="OrthoDB" id="1914839at2759"/>
<comment type="caution">
    <text evidence="2">The sequence shown here is derived from an EMBL/GenBank/DDBJ whole genome shotgun (WGS) entry which is preliminary data.</text>
</comment>
<reference evidence="2 3" key="1">
    <citation type="journal article" date="2017" name="PLoS Biol.">
        <title>The sea cucumber genome provides insights into morphological evolution and visceral regeneration.</title>
        <authorList>
            <person name="Zhang X."/>
            <person name="Sun L."/>
            <person name="Yuan J."/>
            <person name="Sun Y."/>
            <person name="Gao Y."/>
            <person name="Zhang L."/>
            <person name="Li S."/>
            <person name="Dai H."/>
            <person name="Hamel J.F."/>
            <person name="Liu C."/>
            <person name="Yu Y."/>
            <person name="Liu S."/>
            <person name="Lin W."/>
            <person name="Guo K."/>
            <person name="Jin S."/>
            <person name="Xu P."/>
            <person name="Storey K.B."/>
            <person name="Huan P."/>
            <person name="Zhang T."/>
            <person name="Zhou Y."/>
            <person name="Zhang J."/>
            <person name="Lin C."/>
            <person name="Li X."/>
            <person name="Xing L."/>
            <person name="Huo D."/>
            <person name="Sun M."/>
            <person name="Wang L."/>
            <person name="Mercier A."/>
            <person name="Li F."/>
            <person name="Yang H."/>
            <person name="Xiang J."/>
        </authorList>
    </citation>
    <scope>NUCLEOTIDE SEQUENCE [LARGE SCALE GENOMIC DNA]</scope>
    <source>
        <strain evidence="2">Shaxun</strain>
        <tissue evidence="2">Muscle</tissue>
    </source>
</reference>